<gene>
    <name evidence="3" type="ORF">OSB1V03_LOCUS23229</name>
</gene>
<organism evidence="3">
    <name type="scientific">Medioppia subpectinata</name>
    <dbReference type="NCBI Taxonomy" id="1979941"/>
    <lineage>
        <taxon>Eukaryota</taxon>
        <taxon>Metazoa</taxon>
        <taxon>Ecdysozoa</taxon>
        <taxon>Arthropoda</taxon>
        <taxon>Chelicerata</taxon>
        <taxon>Arachnida</taxon>
        <taxon>Acari</taxon>
        <taxon>Acariformes</taxon>
        <taxon>Sarcoptiformes</taxon>
        <taxon>Oribatida</taxon>
        <taxon>Brachypylina</taxon>
        <taxon>Oppioidea</taxon>
        <taxon>Oppiidae</taxon>
        <taxon>Medioppia</taxon>
    </lineage>
</organism>
<dbReference type="GO" id="GO:0005085">
    <property type="term" value="F:guanyl-nucleotide exchange factor activity"/>
    <property type="evidence" value="ECO:0007669"/>
    <property type="project" value="InterPro"/>
</dbReference>
<dbReference type="SUPFAM" id="SSF103196">
    <property type="entry name" value="Roadblock/LC7 domain"/>
    <property type="match status" value="1"/>
</dbReference>
<dbReference type="PANTHER" id="PTHR13323">
    <property type="entry name" value="LATE ENDOSOMAL/LYSOSOMAL MP1 INTERACTING PROTEIN"/>
    <property type="match status" value="1"/>
</dbReference>
<dbReference type="AlphaFoldDB" id="A0A7R9M0E4"/>
<evidence type="ECO:0000313" key="4">
    <source>
        <dbReference type="Proteomes" id="UP000759131"/>
    </source>
</evidence>
<evidence type="ECO:0000313" key="3">
    <source>
        <dbReference type="EMBL" id="CAD7651187.1"/>
    </source>
</evidence>
<keyword evidence="4" id="KW-1185">Reference proteome</keyword>
<dbReference type="OrthoDB" id="271745at2759"/>
<comment type="similarity">
    <text evidence="1">Belongs to the GAMAD family.</text>
</comment>
<dbReference type="Gene3D" id="3.30.450.30">
    <property type="entry name" value="Dynein light chain 2a, cytoplasmic"/>
    <property type="match status" value="1"/>
</dbReference>
<protein>
    <recommendedName>
        <fullName evidence="2">Roadblock/LAMTOR2 domain-containing protein</fullName>
    </recommendedName>
</protein>
<evidence type="ECO:0000256" key="1">
    <source>
        <dbReference type="ARBA" id="ARBA00007191"/>
    </source>
</evidence>
<accession>A0A7R9M0E4</accession>
<dbReference type="InterPro" id="IPR037587">
    <property type="entry name" value="LAMTOR2-like"/>
</dbReference>
<name>A0A7R9M0E4_9ACAR</name>
<reference evidence="3" key="1">
    <citation type="submission" date="2020-11" db="EMBL/GenBank/DDBJ databases">
        <authorList>
            <person name="Tran Van P."/>
        </authorList>
    </citation>
    <scope>NUCLEOTIDE SEQUENCE</scope>
</reference>
<feature type="domain" description="Roadblock/LAMTOR2" evidence="2">
    <location>
        <begin position="13"/>
        <end position="80"/>
    </location>
</feature>
<dbReference type="EMBL" id="CAJPIZ010056100">
    <property type="protein sequence ID" value="CAG2123284.1"/>
    <property type="molecule type" value="Genomic_DNA"/>
</dbReference>
<dbReference type="InterPro" id="IPR004942">
    <property type="entry name" value="Roadblock/LAMTOR2_dom"/>
</dbReference>
<feature type="non-terminal residue" evidence="3">
    <location>
        <position position="1"/>
    </location>
</feature>
<sequence length="82" mass="9023">MVVDMLKPKTLTNILSQANTGGVECTLLLNREGTLLAYSGFGDKDARMTAAITSSIWLSYEKYGKTALNEDRLVSVMFECQV</sequence>
<evidence type="ECO:0000259" key="2">
    <source>
        <dbReference type="Pfam" id="PF03259"/>
    </source>
</evidence>
<proteinExistence type="inferred from homology"/>
<dbReference type="GO" id="GO:0060090">
    <property type="term" value="F:molecular adaptor activity"/>
    <property type="evidence" value="ECO:0007669"/>
    <property type="project" value="InterPro"/>
</dbReference>
<dbReference type="Proteomes" id="UP000759131">
    <property type="component" value="Unassembled WGS sequence"/>
</dbReference>
<dbReference type="Pfam" id="PF03259">
    <property type="entry name" value="Robl_LC7"/>
    <property type="match status" value="1"/>
</dbReference>
<dbReference type="GO" id="GO:0032008">
    <property type="term" value="P:positive regulation of TOR signaling"/>
    <property type="evidence" value="ECO:0007669"/>
    <property type="project" value="InterPro"/>
</dbReference>
<dbReference type="EMBL" id="OC910675">
    <property type="protein sequence ID" value="CAD7651187.1"/>
    <property type="molecule type" value="Genomic_DNA"/>
</dbReference>